<proteinExistence type="predicted"/>
<dbReference type="Proteomes" id="UP000192758">
    <property type="component" value="Unassembled WGS sequence"/>
</dbReference>
<keyword evidence="4" id="KW-1185">Reference proteome</keyword>
<feature type="region of interest" description="Disordered" evidence="1">
    <location>
        <begin position="307"/>
        <end position="335"/>
    </location>
</feature>
<reference evidence="3 4" key="1">
    <citation type="journal article" date="2017" name="Environ. Microbiol.">
        <title>Decay of the glycolytic pathway and adaptation to intranuclear parasitism within Enterocytozoonidae microsporidia.</title>
        <authorList>
            <person name="Wiredu Boakye D."/>
            <person name="Jaroenlak P."/>
            <person name="Prachumwat A."/>
            <person name="Williams T.A."/>
            <person name="Bateman K.S."/>
            <person name="Itsathitphaisarn O."/>
            <person name="Sritunyalucksana K."/>
            <person name="Paszkiewicz K.H."/>
            <person name="Moore K.A."/>
            <person name="Stentiford G.D."/>
            <person name="Williams B.A."/>
        </authorList>
    </citation>
    <scope>NUCLEOTIDE SEQUENCE [LARGE SCALE GENOMIC DNA]</scope>
    <source>
        <strain evidence="3 4">TH1</strain>
    </source>
</reference>
<comment type="caution">
    <text evidence="3">The sequence shown here is derived from an EMBL/GenBank/DDBJ whole genome shotgun (WGS) entry which is preliminary data.</text>
</comment>
<dbReference type="VEuPathDB" id="MicrosporidiaDB:EHP00_408"/>
<keyword evidence="2" id="KW-0812">Transmembrane</keyword>
<feature type="transmembrane region" description="Helical" evidence="2">
    <location>
        <begin position="87"/>
        <end position="108"/>
    </location>
</feature>
<feature type="transmembrane region" description="Helical" evidence="2">
    <location>
        <begin position="163"/>
        <end position="182"/>
    </location>
</feature>
<feature type="compositionally biased region" description="Basic and acidic residues" evidence="1">
    <location>
        <begin position="313"/>
        <end position="322"/>
    </location>
</feature>
<feature type="transmembrane region" description="Helical" evidence="2">
    <location>
        <begin position="65"/>
        <end position="81"/>
    </location>
</feature>
<keyword evidence="2" id="KW-1133">Transmembrane helix</keyword>
<feature type="transmembrane region" description="Helical" evidence="2">
    <location>
        <begin position="37"/>
        <end position="58"/>
    </location>
</feature>
<accession>A0A1W0E9G0</accession>
<dbReference type="EMBL" id="MNPJ01000001">
    <property type="protein sequence ID" value="OQS55868.1"/>
    <property type="molecule type" value="Genomic_DNA"/>
</dbReference>
<sequence length="356" mass="40270">MSVAQSLMLTNTDAGYKKESVIQKFKNLPKTEKNKRYTNAFVMLVIFAVQDAVSSTVLKHEKASKYLVFIHMTISLIAYFYKKSYLAGAQAGILTNGLFALALATYVIEYKWNPLISHICTPVLSVLFILAFALIPSKAIFIQVIASLNTFYQVGKYATKGKWYVVFSLLGVYAILQLVLYLKNKNLSIYISRIFNLFQMTSLTLEMTLNAFNAQAPNKKTMLFTNILFGISMICVSLLRVPKIKKANSSTEEKEFENQGLDINNEYEEAKFSSDLRDAKSENKYINDIENTNSVVGESAFSTHIPDNVSTRGWKETPKEEPVNISNDFTPKEDSVKNDELTEEGFYNMLKGKMVH</sequence>
<organism evidence="3 4">
    <name type="scientific">Ecytonucleospora hepatopenaei</name>
    <dbReference type="NCBI Taxonomy" id="646526"/>
    <lineage>
        <taxon>Eukaryota</taxon>
        <taxon>Fungi</taxon>
        <taxon>Fungi incertae sedis</taxon>
        <taxon>Microsporidia</taxon>
        <taxon>Enterocytozoonidae</taxon>
        <taxon>Ecytonucleospora</taxon>
    </lineage>
</organism>
<evidence type="ECO:0000256" key="2">
    <source>
        <dbReference type="SAM" id="Phobius"/>
    </source>
</evidence>
<name>A0A1W0E9G0_9MICR</name>
<keyword evidence="2" id="KW-0472">Membrane</keyword>
<feature type="transmembrane region" description="Helical" evidence="2">
    <location>
        <begin position="222"/>
        <end position="241"/>
    </location>
</feature>
<evidence type="ECO:0000256" key="1">
    <source>
        <dbReference type="SAM" id="MobiDB-lite"/>
    </source>
</evidence>
<evidence type="ECO:0000313" key="3">
    <source>
        <dbReference type="EMBL" id="OQS55868.1"/>
    </source>
</evidence>
<gene>
    <name evidence="3" type="ORF">EHP00_408</name>
</gene>
<dbReference type="AlphaFoldDB" id="A0A1W0E9G0"/>
<protein>
    <submittedName>
        <fullName evidence="3">Uncharacterized protein</fullName>
    </submittedName>
</protein>
<feature type="transmembrane region" description="Helical" evidence="2">
    <location>
        <begin position="120"/>
        <end position="143"/>
    </location>
</feature>
<evidence type="ECO:0000313" key="4">
    <source>
        <dbReference type="Proteomes" id="UP000192758"/>
    </source>
</evidence>